<dbReference type="GO" id="GO:0008270">
    <property type="term" value="F:zinc ion binding"/>
    <property type="evidence" value="ECO:0007669"/>
    <property type="project" value="UniProtKB-KW"/>
</dbReference>
<evidence type="ECO:0000313" key="2">
    <source>
        <dbReference type="Proteomes" id="UP000260351"/>
    </source>
</evidence>
<dbReference type="OrthoDB" id="9806844at2"/>
<keyword evidence="1" id="KW-0479">Metal-binding</keyword>
<reference evidence="1 2" key="1">
    <citation type="submission" date="2018-08" db="EMBL/GenBank/DDBJ databases">
        <title>Wenzhouxiangella salilacus sp. nov., a novel bacterium isolated from a saline lake in Xinjiang Province, China.</title>
        <authorList>
            <person name="Han S."/>
        </authorList>
    </citation>
    <scope>NUCLEOTIDE SEQUENCE [LARGE SCALE GENOMIC DNA]</scope>
    <source>
        <strain evidence="1 2">XDB06</strain>
    </source>
</reference>
<gene>
    <name evidence="1" type="ORF">DZC52_00255</name>
</gene>
<accession>A0A3E1KD40</accession>
<dbReference type="Gene3D" id="2.60.260.40">
    <property type="entry name" value="q5lls5 like domains"/>
    <property type="match status" value="1"/>
</dbReference>
<evidence type="ECO:0000313" key="1">
    <source>
        <dbReference type="EMBL" id="RFF33029.1"/>
    </source>
</evidence>
<organism evidence="1 2">
    <name type="scientific">Wenzhouxiangella sediminis</name>
    <dbReference type="NCBI Taxonomy" id="1792836"/>
    <lineage>
        <taxon>Bacteria</taxon>
        <taxon>Pseudomonadati</taxon>
        <taxon>Pseudomonadota</taxon>
        <taxon>Gammaproteobacteria</taxon>
        <taxon>Chromatiales</taxon>
        <taxon>Wenzhouxiangellaceae</taxon>
        <taxon>Wenzhouxiangella</taxon>
    </lineage>
</organism>
<keyword evidence="2" id="KW-1185">Reference proteome</keyword>
<keyword evidence="1" id="KW-0863">Zinc-finger</keyword>
<dbReference type="RefSeq" id="WP_116649115.1">
    <property type="nucleotide sequence ID" value="NZ_QUZK01000002.1"/>
</dbReference>
<dbReference type="AlphaFoldDB" id="A0A3E1KD40"/>
<protein>
    <submittedName>
        <fullName evidence="1">Zinc-finger domain-containing protein</fullName>
    </submittedName>
</protein>
<proteinExistence type="predicted"/>
<comment type="caution">
    <text evidence="1">The sequence shown here is derived from an EMBL/GenBank/DDBJ whole genome shotgun (WGS) entry which is preliminary data.</text>
</comment>
<dbReference type="EMBL" id="QUZK01000002">
    <property type="protein sequence ID" value="RFF33029.1"/>
    <property type="molecule type" value="Genomic_DNA"/>
</dbReference>
<dbReference type="Proteomes" id="UP000260351">
    <property type="component" value="Unassembled WGS sequence"/>
</dbReference>
<sequence>MVAKRKEGELQPACREHEYEVSWEDLPLSCPTPEMKLWNAHPRVYVPVHRSGREACEYCGAVFVLRDPDPDAPMPMFDNSEIEDAFRRAQQRVRDERSQQG</sequence>
<keyword evidence="1" id="KW-0862">Zinc</keyword>
<name>A0A3E1KD40_9GAMM</name>